<keyword evidence="1" id="KW-0229">DNA integration</keyword>
<proteinExistence type="predicted"/>
<dbReference type="SUPFAM" id="SSF56349">
    <property type="entry name" value="DNA breaking-rejoining enzymes"/>
    <property type="match status" value="1"/>
</dbReference>
<evidence type="ECO:0000256" key="5">
    <source>
        <dbReference type="SAM" id="MobiDB-lite"/>
    </source>
</evidence>
<protein>
    <recommendedName>
        <fullName evidence="10">Integrase</fullName>
    </recommendedName>
</protein>
<evidence type="ECO:0000256" key="4">
    <source>
        <dbReference type="PROSITE-ProRule" id="PRU01248"/>
    </source>
</evidence>
<dbReference type="GO" id="GO:0006310">
    <property type="term" value="P:DNA recombination"/>
    <property type="evidence" value="ECO:0007669"/>
    <property type="project" value="UniProtKB-KW"/>
</dbReference>
<dbReference type="InterPro" id="IPR044068">
    <property type="entry name" value="CB"/>
</dbReference>
<feature type="region of interest" description="Disordered" evidence="5">
    <location>
        <begin position="315"/>
        <end position="334"/>
    </location>
</feature>
<evidence type="ECO:0000313" key="9">
    <source>
        <dbReference type="Proteomes" id="UP000093366"/>
    </source>
</evidence>
<dbReference type="PROSITE" id="PS51898">
    <property type="entry name" value="TYR_RECOMBINASE"/>
    <property type="match status" value="1"/>
</dbReference>
<evidence type="ECO:0000259" key="6">
    <source>
        <dbReference type="PROSITE" id="PS51898"/>
    </source>
</evidence>
<dbReference type="Proteomes" id="UP000093366">
    <property type="component" value="Unassembled WGS sequence"/>
</dbReference>
<comment type="caution">
    <text evidence="8">The sequence shown here is derived from an EMBL/GenBank/DDBJ whole genome shotgun (WGS) entry which is preliminary data.</text>
</comment>
<reference evidence="9" key="1">
    <citation type="submission" date="2016-07" db="EMBL/GenBank/DDBJ databases">
        <authorList>
            <person name="Florea S."/>
            <person name="Webb J.S."/>
            <person name="Jaromczyk J."/>
            <person name="Schardl C.L."/>
        </authorList>
    </citation>
    <scope>NUCLEOTIDE SEQUENCE [LARGE SCALE GENOMIC DNA]</scope>
    <source>
        <strain evidence="9">IPB1</strain>
    </source>
</reference>
<accession>A0A1C0TK69</accession>
<dbReference type="Pfam" id="PF00589">
    <property type="entry name" value="Phage_integrase"/>
    <property type="match status" value="1"/>
</dbReference>
<dbReference type="InterPro" id="IPR050090">
    <property type="entry name" value="Tyrosine_recombinase_XerCD"/>
</dbReference>
<evidence type="ECO:0000256" key="2">
    <source>
        <dbReference type="ARBA" id="ARBA00023125"/>
    </source>
</evidence>
<evidence type="ECO:0000256" key="3">
    <source>
        <dbReference type="ARBA" id="ARBA00023172"/>
    </source>
</evidence>
<feature type="domain" description="Tyr recombinase" evidence="6">
    <location>
        <begin position="145"/>
        <end position="329"/>
    </location>
</feature>
<dbReference type="EMBL" id="MAUJ01000014">
    <property type="protein sequence ID" value="OCQ18706.1"/>
    <property type="molecule type" value="Genomic_DNA"/>
</dbReference>
<keyword evidence="3" id="KW-0233">DNA recombination</keyword>
<evidence type="ECO:0000256" key="1">
    <source>
        <dbReference type="ARBA" id="ARBA00022908"/>
    </source>
</evidence>
<dbReference type="GO" id="GO:0015074">
    <property type="term" value="P:DNA integration"/>
    <property type="evidence" value="ECO:0007669"/>
    <property type="project" value="UniProtKB-KW"/>
</dbReference>
<dbReference type="InterPro" id="IPR011010">
    <property type="entry name" value="DNA_brk_join_enz"/>
</dbReference>
<dbReference type="PANTHER" id="PTHR30349:SF90">
    <property type="entry name" value="TYROSINE RECOMBINASE XERD"/>
    <property type="match status" value="1"/>
</dbReference>
<name>A0A1C0TK69_9GAMM</name>
<sequence length="334" mass="38113">MNAHFYTRSPLSNDKRDNRIPMKEVWLSGKVSKVTHQKNNNPAQLYLLRLDSKRSRRSISSTLKLIANALGHVSIQDCPWEKVRRIHVIAIKEKLLQSGFSPATINTYLCAIRGTMHEAWTLGLINSEDYMKIKDVKSVKGSRLSKGRALSEAEVGKLLQSCKSDDSKKGARDLAIISLLYGCGLRRAEIVSIDVEDIYWTENTIKLVGKGNIERVAYMPDSTALYIKSWLNKTRGTQPGALFTRIRRWDYVTFERLSDQAIYNILLHRQKIAGIEKCSPHDMRRTFGTRLLDMNVDIITVRDAMGHVSVNTTQKYDKRGTRRLKEASKLMSKE</sequence>
<evidence type="ECO:0008006" key="10">
    <source>
        <dbReference type="Google" id="ProtNLM"/>
    </source>
</evidence>
<evidence type="ECO:0000313" key="8">
    <source>
        <dbReference type="EMBL" id="OCQ18706.1"/>
    </source>
</evidence>
<dbReference type="InterPro" id="IPR013762">
    <property type="entry name" value="Integrase-like_cat_sf"/>
</dbReference>
<dbReference type="CDD" id="cd00397">
    <property type="entry name" value="DNA_BRE_C"/>
    <property type="match status" value="1"/>
</dbReference>
<evidence type="ECO:0000259" key="7">
    <source>
        <dbReference type="PROSITE" id="PS51900"/>
    </source>
</evidence>
<dbReference type="AlphaFoldDB" id="A0A1C0TK69"/>
<gene>
    <name evidence="8" type="ORF">A7985_23340</name>
</gene>
<dbReference type="PROSITE" id="PS51900">
    <property type="entry name" value="CB"/>
    <property type="match status" value="1"/>
</dbReference>
<keyword evidence="2 4" id="KW-0238">DNA-binding</keyword>
<feature type="domain" description="Core-binding (CB)" evidence="7">
    <location>
        <begin position="37"/>
        <end position="120"/>
    </location>
</feature>
<dbReference type="PANTHER" id="PTHR30349">
    <property type="entry name" value="PHAGE INTEGRASE-RELATED"/>
    <property type="match status" value="1"/>
</dbReference>
<dbReference type="Gene3D" id="1.10.443.10">
    <property type="entry name" value="Intergrase catalytic core"/>
    <property type="match status" value="1"/>
</dbReference>
<organism evidence="8 9">
    <name type="scientific">Pseudoalteromonas luteoviolacea</name>
    <dbReference type="NCBI Taxonomy" id="43657"/>
    <lineage>
        <taxon>Bacteria</taxon>
        <taxon>Pseudomonadati</taxon>
        <taxon>Pseudomonadota</taxon>
        <taxon>Gammaproteobacteria</taxon>
        <taxon>Alteromonadales</taxon>
        <taxon>Pseudoalteromonadaceae</taxon>
        <taxon>Pseudoalteromonas</taxon>
    </lineage>
</organism>
<dbReference type="GO" id="GO:0003677">
    <property type="term" value="F:DNA binding"/>
    <property type="evidence" value="ECO:0007669"/>
    <property type="project" value="UniProtKB-UniRule"/>
</dbReference>
<dbReference type="InterPro" id="IPR002104">
    <property type="entry name" value="Integrase_catalytic"/>
</dbReference>